<organism evidence="2 3">
    <name type="scientific">Talaromyces proteolyticus</name>
    <dbReference type="NCBI Taxonomy" id="1131652"/>
    <lineage>
        <taxon>Eukaryota</taxon>
        <taxon>Fungi</taxon>
        <taxon>Dikarya</taxon>
        <taxon>Ascomycota</taxon>
        <taxon>Pezizomycotina</taxon>
        <taxon>Eurotiomycetes</taxon>
        <taxon>Eurotiomycetidae</taxon>
        <taxon>Eurotiales</taxon>
        <taxon>Trichocomaceae</taxon>
        <taxon>Talaromyces</taxon>
        <taxon>Talaromyces sect. Bacilispori</taxon>
    </lineage>
</organism>
<dbReference type="GeneID" id="70243232"/>
<dbReference type="InterPro" id="IPR015424">
    <property type="entry name" value="PyrdxlP-dep_Trfase"/>
</dbReference>
<accession>A0AAD4Q395</accession>
<dbReference type="InterPro" id="IPR004839">
    <property type="entry name" value="Aminotransferase_I/II_large"/>
</dbReference>
<comment type="caution">
    <text evidence="2">The sequence shown here is derived from an EMBL/GenBank/DDBJ whole genome shotgun (WGS) entry which is preliminary data.</text>
</comment>
<dbReference type="GO" id="GO:0030170">
    <property type="term" value="F:pyridoxal phosphate binding"/>
    <property type="evidence" value="ECO:0007669"/>
    <property type="project" value="InterPro"/>
</dbReference>
<dbReference type="FunFam" id="3.40.640.10:FF:000080">
    <property type="entry name" value="Aminotransferase, putative"/>
    <property type="match status" value="1"/>
</dbReference>
<dbReference type="GO" id="GO:0047536">
    <property type="term" value="F:2-aminoadipate transaminase activity"/>
    <property type="evidence" value="ECO:0007669"/>
    <property type="project" value="TreeGrafter"/>
</dbReference>
<gene>
    <name evidence="2" type="ORF">BGW36DRAFT_335653</name>
</gene>
<dbReference type="AlphaFoldDB" id="A0AAD4Q395"/>
<dbReference type="Pfam" id="PF00155">
    <property type="entry name" value="Aminotran_1_2"/>
    <property type="match status" value="1"/>
</dbReference>
<evidence type="ECO:0000313" key="2">
    <source>
        <dbReference type="EMBL" id="KAH8701526.1"/>
    </source>
</evidence>
<keyword evidence="2" id="KW-0808">Transferase</keyword>
<dbReference type="EMBL" id="JAJTJA010000003">
    <property type="protein sequence ID" value="KAH8701526.1"/>
    <property type="molecule type" value="Genomic_DNA"/>
</dbReference>
<dbReference type="Gene3D" id="3.40.640.10">
    <property type="entry name" value="Type I PLP-dependent aspartate aminotransferase-like (Major domain)"/>
    <property type="match status" value="1"/>
</dbReference>
<dbReference type="PANTHER" id="PTHR42858:SF1">
    <property type="entry name" value="LD15494P"/>
    <property type="match status" value="1"/>
</dbReference>
<dbReference type="RefSeq" id="XP_046074902.1">
    <property type="nucleotide sequence ID" value="XM_046212945.1"/>
</dbReference>
<dbReference type="Gene3D" id="3.90.1150.10">
    <property type="entry name" value="Aspartate Aminotransferase, domain 1"/>
    <property type="match status" value="1"/>
</dbReference>
<dbReference type="Proteomes" id="UP001201262">
    <property type="component" value="Unassembled WGS sequence"/>
</dbReference>
<dbReference type="InterPro" id="IPR015421">
    <property type="entry name" value="PyrdxlP-dep_Trfase_major"/>
</dbReference>
<keyword evidence="2" id="KW-0032">Aminotransferase</keyword>
<evidence type="ECO:0000259" key="1">
    <source>
        <dbReference type="Pfam" id="PF00155"/>
    </source>
</evidence>
<dbReference type="PANTHER" id="PTHR42858">
    <property type="entry name" value="AMINOTRANSFERASE"/>
    <property type="match status" value="1"/>
</dbReference>
<name>A0AAD4Q395_9EURO</name>
<keyword evidence="3" id="KW-1185">Reference proteome</keyword>
<dbReference type="SUPFAM" id="SSF53383">
    <property type="entry name" value="PLP-dependent transferases"/>
    <property type="match status" value="1"/>
</dbReference>
<dbReference type="CDD" id="cd00609">
    <property type="entry name" value="AAT_like"/>
    <property type="match status" value="1"/>
</dbReference>
<reference evidence="2" key="1">
    <citation type="submission" date="2021-12" db="EMBL/GenBank/DDBJ databases">
        <title>Convergent genome expansion in fungi linked to evolution of root-endophyte symbiosis.</title>
        <authorList>
            <consortium name="DOE Joint Genome Institute"/>
            <person name="Ke Y.-H."/>
            <person name="Bonito G."/>
            <person name="Liao H.-L."/>
            <person name="Looney B."/>
            <person name="Rojas-Flechas A."/>
            <person name="Nash J."/>
            <person name="Hameed K."/>
            <person name="Schadt C."/>
            <person name="Martin F."/>
            <person name="Crous P.W."/>
            <person name="Miettinen O."/>
            <person name="Magnuson J.K."/>
            <person name="Labbe J."/>
            <person name="Jacobson D."/>
            <person name="Doktycz M.J."/>
            <person name="Veneault-Fourrey C."/>
            <person name="Kuo A."/>
            <person name="Mondo S."/>
            <person name="Calhoun S."/>
            <person name="Riley R."/>
            <person name="Ohm R."/>
            <person name="LaButti K."/>
            <person name="Andreopoulos B."/>
            <person name="Pangilinan J."/>
            <person name="Nolan M."/>
            <person name="Tritt A."/>
            <person name="Clum A."/>
            <person name="Lipzen A."/>
            <person name="Daum C."/>
            <person name="Barry K."/>
            <person name="Grigoriev I.V."/>
            <person name="Vilgalys R."/>
        </authorList>
    </citation>
    <scope>NUCLEOTIDE SEQUENCE</scope>
    <source>
        <strain evidence="2">PMI_201</strain>
    </source>
</reference>
<dbReference type="InterPro" id="IPR015422">
    <property type="entry name" value="PyrdxlP-dep_Trfase_small"/>
</dbReference>
<protein>
    <submittedName>
        <fullName evidence="2">Aminotransferase</fullName>
    </submittedName>
</protein>
<proteinExistence type="predicted"/>
<evidence type="ECO:0000313" key="3">
    <source>
        <dbReference type="Proteomes" id="UP001201262"/>
    </source>
</evidence>
<sequence length="436" mass="48398">MTMSKLPIIDLFTGWPSYTLLPASRLLEASQRVLRDPDLSASALQYGPDPGCKAIREAIAKWIGDFYSTPWTVPSRICISGGASQGLASILQVFTDPSYTKNIFMIAPTYHLACRVFEDHGFAGRLKAVPEDIEGIDIDYLEKCLSMEEVTNSGKSLEPWKKIYKYVIYTVPTFSNPSGKTMTTHRRRQLVRLARRHDALIIADDVYDQLQWPRKRQHQDVLPRLVDIDHELDDGPGGATADGFGNAISNGSFSKILAPGCRTGWVEGTEKFIYGLSKCGSAVSGGAPSQLTATVIADLLHRGDLTDHMNNYLIPGLERRYRLVMDAIHQYLEPLGARVKGIPPLNQSSKAAGDGGGYFLWIELPSPLTSAEFAVRAMDLAGVSVAQGSLFEVYGDEMSMKCDREIRICFAWEDESLLTEGIQRLRYVISDMLRQH</sequence>
<feature type="domain" description="Aminotransferase class I/classII large" evidence="1">
    <location>
        <begin position="37"/>
        <end position="425"/>
    </location>
</feature>